<keyword evidence="3" id="KW-0328">Glycosyltransferase</keyword>
<evidence type="ECO:0000256" key="2">
    <source>
        <dbReference type="ARBA" id="ARBA00022475"/>
    </source>
</evidence>
<evidence type="ECO:0000256" key="8">
    <source>
        <dbReference type="SAM" id="Phobius"/>
    </source>
</evidence>
<feature type="transmembrane region" description="Helical" evidence="8">
    <location>
        <begin position="297"/>
        <end position="313"/>
    </location>
</feature>
<feature type="transmembrane region" description="Helical" evidence="8">
    <location>
        <begin position="90"/>
        <end position="108"/>
    </location>
</feature>
<dbReference type="AlphaFoldDB" id="A0A9D1JKV9"/>
<organism evidence="9 10">
    <name type="scientific">Candidatus Limivivens intestinipullorum</name>
    <dbReference type="NCBI Taxonomy" id="2840858"/>
    <lineage>
        <taxon>Bacteria</taxon>
        <taxon>Bacillati</taxon>
        <taxon>Bacillota</taxon>
        <taxon>Clostridia</taxon>
        <taxon>Lachnospirales</taxon>
        <taxon>Lachnospiraceae</taxon>
        <taxon>Lachnospiraceae incertae sedis</taxon>
        <taxon>Candidatus Limivivens</taxon>
    </lineage>
</organism>
<feature type="transmembrane region" description="Helical" evidence="8">
    <location>
        <begin position="412"/>
        <end position="430"/>
    </location>
</feature>
<comment type="caution">
    <text evidence="9">The sequence shown here is derived from an EMBL/GenBank/DDBJ whole genome shotgun (WGS) entry which is preliminary data.</text>
</comment>
<feature type="transmembrane region" description="Helical" evidence="8">
    <location>
        <begin position="437"/>
        <end position="458"/>
    </location>
</feature>
<accession>A0A9D1JKV9</accession>
<dbReference type="Proteomes" id="UP000823935">
    <property type="component" value="Unassembled WGS sequence"/>
</dbReference>
<feature type="transmembrane region" description="Helical" evidence="8">
    <location>
        <begin position="128"/>
        <end position="150"/>
    </location>
</feature>
<feature type="transmembrane region" description="Helical" evidence="8">
    <location>
        <begin position="359"/>
        <end position="380"/>
    </location>
</feature>
<feature type="transmembrane region" description="Helical" evidence="8">
    <location>
        <begin position="203"/>
        <end position="223"/>
    </location>
</feature>
<feature type="transmembrane region" description="Helical" evidence="8">
    <location>
        <begin position="333"/>
        <end position="350"/>
    </location>
</feature>
<dbReference type="EMBL" id="DVIQ01000071">
    <property type="protein sequence ID" value="HIS32133.1"/>
    <property type="molecule type" value="Genomic_DNA"/>
</dbReference>
<feature type="transmembrane region" description="Helical" evidence="8">
    <location>
        <begin position="258"/>
        <end position="277"/>
    </location>
</feature>
<comment type="subcellular location">
    <subcellularLocation>
        <location evidence="1">Cell membrane</location>
        <topology evidence="1">Multi-pass membrane protein</topology>
    </subcellularLocation>
</comment>
<dbReference type="GO" id="GO:0009103">
    <property type="term" value="P:lipopolysaccharide biosynthetic process"/>
    <property type="evidence" value="ECO:0007669"/>
    <property type="project" value="UniProtKB-ARBA"/>
</dbReference>
<evidence type="ECO:0000256" key="7">
    <source>
        <dbReference type="ARBA" id="ARBA00023136"/>
    </source>
</evidence>
<keyword evidence="5 8" id="KW-0812">Transmembrane</keyword>
<dbReference type="GO" id="GO:0016763">
    <property type="term" value="F:pentosyltransferase activity"/>
    <property type="evidence" value="ECO:0007669"/>
    <property type="project" value="TreeGrafter"/>
</dbReference>
<proteinExistence type="predicted"/>
<evidence type="ECO:0008006" key="11">
    <source>
        <dbReference type="Google" id="ProtNLM"/>
    </source>
</evidence>
<evidence type="ECO:0000256" key="6">
    <source>
        <dbReference type="ARBA" id="ARBA00022989"/>
    </source>
</evidence>
<evidence type="ECO:0000313" key="9">
    <source>
        <dbReference type="EMBL" id="HIS32133.1"/>
    </source>
</evidence>
<keyword evidence="7 8" id="KW-0472">Membrane</keyword>
<protein>
    <recommendedName>
        <fullName evidence="11">Glycosyltransferase RgtA/B/C/D-like domain-containing protein</fullName>
    </recommendedName>
</protein>
<dbReference type="InterPro" id="IPR050297">
    <property type="entry name" value="LipidA_mod_glycosyltrf_83"/>
</dbReference>
<reference evidence="9" key="1">
    <citation type="submission" date="2020-10" db="EMBL/GenBank/DDBJ databases">
        <authorList>
            <person name="Gilroy R."/>
        </authorList>
    </citation>
    <scope>NUCLEOTIDE SEQUENCE</scope>
    <source>
        <strain evidence="9">CHK190-19873</strain>
    </source>
</reference>
<sequence>MDARKKQMRLDIILMVLMYVSLLALKIVLVVGNRSFPIISDEFNYEYMSWKLITDGSYASAHYPFLYPLALAPAHLFGEQSYLAMKVLNAVYSSFVPVITYLICRLYLDWKPSLMCGLFSMVLPFQYVFTMCLLSENLYFPLLLLAIYVLLRPYKRPLAGDILIGVFLGLLMLTRHITLSIIPVFAVVWMMKQYGYGKKWGYIFGRGFLVVAVLCAAYSPWFVSKLLQGHELKTIVGLSIASGSDPAQLTLDRLLLSLTYYVLYAVLMLAPLLGVLVKSIRGLDLGKKEKCSQFNQLWVLMVGLMGFMLAAVVRHSWKAYYNYPEFTKIKGRYVVYFTVLAAILAAVTLFKKKPKFKHLWCNIVFCYVLPALALTAAFLVEVQNRTSIAVESLIDMYDSIDGKRIQYGGTKFFVVAMIAMLLIVLVYDMGKKLTQRWLFLVFGGCMIVTEIIGGRTYYNAIKRANTRSASGGTITYEWEVMETLEEIYEGESITVYMEDGVRRRDIIEWLPRFIRHEDISMVEDNRNIKSDTYFVLTTNKEQYEDVLIREIDEYRLSGTDMYMLEIENENKD</sequence>
<dbReference type="PANTHER" id="PTHR33908">
    <property type="entry name" value="MANNOSYLTRANSFERASE YKCB-RELATED"/>
    <property type="match status" value="1"/>
</dbReference>
<keyword evidence="4" id="KW-0808">Transferase</keyword>
<evidence type="ECO:0000256" key="4">
    <source>
        <dbReference type="ARBA" id="ARBA00022679"/>
    </source>
</evidence>
<reference evidence="9" key="2">
    <citation type="journal article" date="2021" name="PeerJ">
        <title>Extensive microbial diversity within the chicken gut microbiome revealed by metagenomics and culture.</title>
        <authorList>
            <person name="Gilroy R."/>
            <person name="Ravi A."/>
            <person name="Getino M."/>
            <person name="Pursley I."/>
            <person name="Horton D.L."/>
            <person name="Alikhan N.F."/>
            <person name="Baker D."/>
            <person name="Gharbi K."/>
            <person name="Hall N."/>
            <person name="Watson M."/>
            <person name="Adriaenssens E.M."/>
            <person name="Foster-Nyarko E."/>
            <person name="Jarju S."/>
            <person name="Secka A."/>
            <person name="Antonio M."/>
            <person name="Oren A."/>
            <person name="Chaudhuri R.R."/>
            <person name="La Ragione R."/>
            <person name="Hildebrand F."/>
            <person name="Pallen M.J."/>
        </authorList>
    </citation>
    <scope>NUCLEOTIDE SEQUENCE</scope>
    <source>
        <strain evidence="9">CHK190-19873</strain>
    </source>
</reference>
<keyword evidence="6 8" id="KW-1133">Transmembrane helix</keyword>
<feature type="transmembrane region" description="Helical" evidence="8">
    <location>
        <begin position="12"/>
        <end position="32"/>
    </location>
</feature>
<evidence type="ECO:0000313" key="10">
    <source>
        <dbReference type="Proteomes" id="UP000823935"/>
    </source>
</evidence>
<feature type="transmembrane region" description="Helical" evidence="8">
    <location>
        <begin position="162"/>
        <end position="191"/>
    </location>
</feature>
<evidence type="ECO:0000256" key="1">
    <source>
        <dbReference type="ARBA" id="ARBA00004651"/>
    </source>
</evidence>
<dbReference type="PANTHER" id="PTHR33908:SF11">
    <property type="entry name" value="MEMBRANE PROTEIN"/>
    <property type="match status" value="1"/>
</dbReference>
<dbReference type="GO" id="GO:0005886">
    <property type="term" value="C:plasma membrane"/>
    <property type="evidence" value="ECO:0007669"/>
    <property type="project" value="UniProtKB-SubCell"/>
</dbReference>
<keyword evidence="2" id="KW-1003">Cell membrane</keyword>
<name>A0A9D1JKV9_9FIRM</name>
<evidence type="ECO:0000256" key="3">
    <source>
        <dbReference type="ARBA" id="ARBA00022676"/>
    </source>
</evidence>
<gene>
    <name evidence="9" type="ORF">IAB44_11395</name>
</gene>
<evidence type="ECO:0000256" key="5">
    <source>
        <dbReference type="ARBA" id="ARBA00022692"/>
    </source>
</evidence>